<keyword evidence="3" id="KW-1185">Reference proteome</keyword>
<dbReference type="Pfam" id="PF12697">
    <property type="entry name" value="Abhydrolase_6"/>
    <property type="match status" value="1"/>
</dbReference>
<dbReference type="Proteomes" id="UP000824998">
    <property type="component" value="Unassembled WGS sequence"/>
</dbReference>
<dbReference type="AlphaFoldDB" id="A0A9P7YSZ8"/>
<sequence length="256" mass="27379">MSPRPTLVFVPGAWHGASTWEKVSSLLEEQSYKCVKVSLPSTSSNAATFGDDVKAVQAAVVAETTEGHDVVVVVHSYGGQVGNSAVKGLTRKDDSSLAKGPSTGHIIGIAMMATGFTATGVSFLEGLGGTPPPFWKIDLESGFAVLTVDPRPLFYHDLAEEEGNFWVSKLEKQSLKSLLEGGEYAYAGWKDVPVWYLATVDDQGLPIAIQRMFVQMAKDAGADVTLREVESSHSPMLSKPKETVEYLLEAVAAMVG</sequence>
<name>A0A9P7YSZ8_9HELO</name>
<feature type="domain" description="AB hydrolase-1" evidence="1">
    <location>
        <begin position="7"/>
        <end position="245"/>
    </location>
</feature>
<keyword evidence="2" id="KW-0378">Hydrolase</keyword>
<organism evidence="2 3">
    <name type="scientific">Amylocarpus encephaloides</name>
    <dbReference type="NCBI Taxonomy" id="45428"/>
    <lineage>
        <taxon>Eukaryota</taxon>
        <taxon>Fungi</taxon>
        <taxon>Dikarya</taxon>
        <taxon>Ascomycota</taxon>
        <taxon>Pezizomycotina</taxon>
        <taxon>Leotiomycetes</taxon>
        <taxon>Helotiales</taxon>
        <taxon>Helotiales incertae sedis</taxon>
        <taxon>Amylocarpus</taxon>
    </lineage>
</organism>
<evidence type="ECO:0000313" key="2">
    <source>
        <dbReference type="EMBL" id="KAG9239196.1"/>
    </source>
</evidence>
<protein>
    <submittedName>
        <fullName evidence="2">Alpha/beta hydrolase fold-1</fullName>
    </submittedName>
</protein>
<dbReference type="InterPro" id="IPR029058">
    <property type="entry name" value="AB_hydrolase_fold"/>
</dbReference>
<dbReference type="OrthoDB" id="408373at2759"/>
<evidence type="ECO:0000313" key="3">
    <source>
        <dbReference type="Proteomes" id="UP000824998"/>
    </source>
</evidence>
<dbReference type="EMBL" id="MU251361">
    <property type="protein sequence ID" value="KAG9239196.1"/>
    <property type="molecule type" value="Genomic_DNA"/>
</dbReference>
<gene>
    <name evidence="2" type="ORF">BJ875DRAFT_245125</name>
</gene>
<dbReference type="InterPro" id="IPR000073">
    <property type="entry name" value="AB_hydrolase_1"/>
</dbReference>
<dbReference type="PANTHER" id="PTHR37017:SF3">
    <property type="entry name" value="AB HYDROLASE-1 DOMAIN-CONTAINING PROTEIN"/>
    <property type="match status" value="1"/>
</dbReference>
<dbReference type="SUPFAM" id="SSF53474">
    <property type="entry name" value="alpha/beta-Hydrolases"/>
    <property type="match status" value="1"/>
</dbReference>
<dbReference type="InterPro" id="IPR052897">
    <property type="entry name" value="Sec-Metab_Biosynth_Hydrolase"/>
</dbReference>
<comment type="caution">
    <text evidence="2">The sequence shown here is derived from an EMBL/GenBank/DDBJ whole genome shotgun (WGS) entry which is preliminary data.</text>
</comment>
<dbReference type="Gene3D" id="3.40.50.1820">
    <property type="entry name" value="alpha/beta hydrolase"/>
    <property type="match status" value="1"/>
</dbReference>
<reference evidence="2" key="1">
    <citation type="journal article" date="2021" name="IMA Fungus">
        <title>Genomic characterization of three marine fungi, including Emericellopsis atlantica sp. nov. with signatures of a generalist lifestyle and marine biomass degradation.</title>
        <authorList>
            <person name="Hagestad O.C."/>
            <person name="Hou L."/>
            <person name="Andersen J.H."/>
            <person name="Hansen E.H."/>
            <person name="Altermark B."/>
            <person name="Li C."/>
            <person name="Kuhnert E."/>
            <person name="Cox R.J."/>
            <person name="Crous P.W."/>
            <person name="Spatafora J.W."/>
            <person name="Lail K."/>
            <person name="Amirebrahimi M."/>
            <person name="Lipzen A."/>
            <person name="Pangilinan J."/>
            <person name="Andreopoulos W."/>
            <person name="Hayes R.D."/>
            <person name="Ng V."/>
            <person name="Grigoriev I.V."/>
            <person name="Jackson S.A."/>
            <person name="Sutton T.D.S."/>
            <person name="Dobson A.D.W."/>
            <person name="Rama T."/>
        </authorList>
    </citation>
    <scope>NUCLEOTIDE SEQUENCE</scope>
    <source>
        <strain evidence="2">TRa018bII</strain>
    </source>
</reference>
<dbReference type="PANTHER" id="PTHR37017">
    <property type="entry name" value="AB HYDROLASE-1 DOMAIN-CONTAINING PROTEIN-RELATED"/>
    <property type="match status" value="1"/>
</dbReference>
<proteinExistence type="predicted"/>
<accession>A0A9P7YSZ8</accession>
<evidence type="ECO:0000259" key="1">
    <source>
        <dbReference type="Pfam" id="PF12697"/>
    </source>
</evidence>
<dbReference type="GO" id="GO:0016787">
    <property type="term" value="F:hydrolase activity"/>
    <property type="evidence" value="ECO:0007669"/>
    <property type="project" value="UniProtKB-KW"/>
</dbReference>